<dbReference type="PANTHER" id="PTHR13059:SF15">
    <property type="entry name" value="PROTEIN CAPICUA HOMOLOG ISOFORM X1"/>
    <property type="match status" value="1"/>
</dbReference>
<feature type="compositionally biased region" description="Low complexity" evidence="6">
    <location>
        <begin position="168"/>
        <end position="178"/>
    </location>
</feature>
<protein>
    <recommendedName>
        <fullName evidence="9">Mixed-lineage leukemia-like protein</fullName>
    </recommendedName>
</protein>
<keyword evidence="5" id="KW-0539">Nucleus</keyword>
<organism evidence="7 8">
    <name type="scientific">Cirrhinus mrigala</name>
    <name type="common">Mrigala</name>
    <dbReference type="NCBI Taxonomy" id="683832"/>
    <lineage>
        <taxon>Eukaryota</taxon>
        <taxon>Metazoa</taxon>
        <taxon>Chordata</taxon>
        <taxon>Craniata</taxon>
        <taxon>Vertebrata</taxon>
        <taxon>Euteleostomi</taxon>
        <taxon>Actinopterygii</taxon>
        <taxon>Neopterygii</taxon>
        <taxon>Teleostei</taxon>
        <taxon>Ostariophysi</taxon>
        <taxon>Cypriniformes</taxon>
        <taxon>Cyprinidae</taxon>
        <taxon>Labeoninae</taxon>
        <taxon>Labeonini</taxon>
        <taxon>Cirrhinus</taxon>
    </lineage>
</organism>
<evidence type="ECO:0000256" key="1">
    <source>
        <dbReference type="ARBA" id="ARBA00022553"/>
    </source>
</evidence>
<feature type="region of interest" description="Disordered" evidence="6">
    <location>
        <begin position="244"/>
        <end position="267"/>
    </location>
</feature>
<sequence>RVFAPVICTSSYGPGHGRSVSLSSYPTSRRFSDASSKRKRTMEGGDGERREGEGGGPSWLALAGEVASTVVTNVVRPVVSTPVPIASKSQHDRKPAPPQTQLLIGPGTTGNPATASAGGGGYYSSSSPNPVSASGAQGGLVTNLVLGGTFQAPPAVQLVTPPPPQNPASPASAHSNGPLPLPVLQSHILPSASIAPSSGQKPITQVQYILPTLSTNNPKSPSPQQASQPTSIFTLPTALPTHASLANGKQSGYVSSPAVGVVSPGAR</sequence>
<feature type="region of interest" description="Disordered" evidence="6">
    <location>
        <begin position="15"/>
        <end position="58"/>
    </location>
</feature>
<feature type="compositionally biased region" description="Polar residues" evidence="6">
    <location>
        <begin position="20"/>
        <end position="29"/>
    </location>
</feature>
<proteinExistence type="predicted"/>
<evidence type="ECO:0000256" key="2">
    <source>
        <dbReference type="ARBA" id="ARBA00023015"/>
    </source>
</evidence>
<evidence type="ECO:0008006" key="9">
    <source>
        <dbReference type="Google" id="ProtNLM"/>
    </source>
</evidence>
<accession>A0ABD0PHP9</accession>
<reference evidence="7 8" key="1">
    <citation type="submission" date="2024-05" db="EMBL/GenBank/DDBJ databases">
        <title>Genome sequencing and assembly of Indian major carp, Cirrhinus mrigala (Hamilton, 1822).</title>
        <authorList>
            <person name="Mohindra V."/>
            <person name="Chowdhury L.M."/>
            <person name="Lal K."/>
            <person name="Jena J.K."/>
        </authorList>
    </citation>
    <scope>NUCLEOTIDE SEQUENCE [LARGE SCALE GENOMIC DNA]</scope>
    <source>
        <strain evidence="7">CM1030</strain>
        <tissue evidence="7">Blood</tissue>
    </source>
</reference>
<dbReference type="PANTHER" id="PTHR13059">
    <property type="entry name" value="HMG-BOX TRANSCRIPTION FACTOR BBX"/>
    <property type="match status" value="1"/>
</dbReference>
<evidence type="ECO:0000256" key="3">
    <source>
        <dbReference type="ARBA" id="ARBA00023125"/>
    </source>
</evidence>
<evidence type="ECO:0000256" key="4">
    <source>
        <dbReference type="ARBA" id="ARBA00023163"/>
    </source>
</evidence>
<comment type="caution">
    <text evidence="7">The sequence shown here is derived from an EMBL/GenBank/DDBJ whole genome shotgun (WGS) entry which is preliminary data.</text>
</comment>
<feature type="non-terminal residue" evidence="7">
    <location>
        <position position="267"/>
    </location>
</feature>
<feature type="compositionally biased region" description="Low complexity" evidence="6">
    <location>
        <begin position="123"/>
        <end position="134"/>
    </location>
</feature>
<dbReference type="EMBL" id="JAMKFB020000016">
    <property type="protein sequence ID" value="KAL0172336.1"/>
    <property type="molecule type" value="Genomic_DNA"/>
</dbReference>
<dbReference type="Proteomes" id="UP001529510">
    <property type="component" value="Unassembled WGS sequence"/>
</dbReference>
<feature type="compositionally biased region" description="Low complexity" evidence="6">
    <location>
        <begin position="251"/>
        <end position="267"/>
    </location>
</feature>
<feature type="compositionally biased region" description="Basic and acidic residues" evidence="6">
    <location>
        <begin position="30"/>
        <end position="53"/>
    </location>
</feature>
<keyword evidence="2" id="KW-0805">Transcription regulation</keyword>
<feature type="region of interest" description="Disordered" evidence="6">
    <location>
        <begin position="155"/>
        <end position="184"/>
    </location>
</feature>
<evidence type="ECO:0000256" key="6">
    <source>
        <dbReference type="SAM" id="MobiDB-lite"/>
    </source>
</evidence>
<dbReference type="GO" id="GO:0003677">
    <property type="term" value="F:DNA binding"/>
    <property type="evidence" value="ECO:0007669"/>
    <property type="project" value="UniProtKB-KW"/>
</dbReference>
<keyword evidence="8" id="KW-1185">Reference proteome</keyword>
<name>A0ABD0PHP9_CIRMR</name>
<keyword evidence="3" id="KW-0238">DNA-binding</keyword>
<evidence type="ECO:0000313" key="8">
    <source>
        <dbReference type="Proteomes" id="UP001529510"/>
    </source>
</evidence>
<dbReference type="AlphaFoldDB" id="A0ABD0PHP9"/>
<feature type="non-terminal residue" evidence="7">
    <location>
        <position position="1"/>
    </location>
</feature>
<feature type="region of interest" description="Disordered" evidence="6">
    <location>
        <begin position="86"/>
        <end position="134"/>
    </location>
</feature>
<keyword evidence="4" id="KW-0804">Transcription</keyword>
<gene>
    <name evidence="7" type="ORF">M9458_032647</name>
</gene>
<evidence type="ECO:0000313" key="7">
    <source>
        <dbReference type="EMBL" id="KAL0172336.1"/>
    </source>
</evidence>
<feature type="region of interest" description="Disordered" evidence="6">
    <location>
        <begin position="214"/>
        <end position="233"/>
    </location>
</feature>
<dbReference type="InterPro" id="IPR052412">
    <property type="entry name" value="CC-Dev_Transcription_Reg"/>
</dbReference>
<keyword evidence="1" id="KW-0597">Phosphoprotein</keyword>
<evidence type="ECO:0000256" key="5">
    <source>
        <dbReference type="ARBA" id="ARBA00023242"/>
    </source>
</evidence>